<sequence>MATQHISSGIPKKINMIAHTMTTSCSVISRNRQDTNASQAPAITKSLTTVWHCKLSAPSSFRITTNGFMARVPAAASGYQSLPSYEDFTNLFLALRFVC</sequence>
<dbReference type="EMBL" id="HBUE01259460">
    <property type="protein sequence ID" value="CAG6558309.1"/>
    <property type="molecule type" value="Transcribed_RNA"/>
</dbReference>
<dbReference type="EMBL" id="HBUE01002235">
    <property type="protein sequence ID" value="CAG6444175.1"/>
    <property type="molecule type" value="Transcribed_RNA"/>
</dbReference>
<dbReference type="EMBL" id="HBUE01259459">
    <property type="protein sequence ID" value="CAG6558308.1"/>
    <property type="molecule type" value="Transcribed_RNA"/>
</dbReference>
<dbReference type="EMBL" id="HBUE01002234">
    <property type="protein sequence ID" value="CAG6444173.1"/>
    <property type="molecule type" value="Transcribed_RNA"/>
</dbReference>
<protein>
    <submittedName>
        <fullName evidence="1">(northern house mosquito) hypothetical protein</fullName>
    </submittedName>
</protein>
<dbReference type="EMBL" id="HBUE01002231">
    <property type="protein sequence ID" value="CAG6444171.1"/>
    <property type="molecule type" value="Transcribed_RNA"/>
</dbReference>
<reference evidence="1" key="1">
    <citation type="submission" date="2021-05" db="EMBL/GenBank/DDBJ databases">
        <authorList>
            <person name="Alioto T."/>
            <person name="Alioto T."/>
            <person name="Gomez Garrido J."/>
        </authorList>
    </citation>
    <scope>NUCLEOTIDE SEQUENCE</scope>
</reference>
<organism evidence="1">
    <name type="scientific">Culex pipiens</name>
    <name type="common">House mosquito</name>
    <dbReference type="NCBI Taxonomy" id="7175"/>
    <lineage>
        <taxon>Eukaryota</taxon>
        <taxon>Metazoa</taxon>
        <taxon>Ecdysozoa</taxon>
        <taxon>Arthropoda</taxon>
        <taxon>Hexapoda</taxon>
        <taxon>Insecta</taxon>
        <taxon>Pterygota</taxon>
        <taxon>Neoptera</taxon>
        <taxon>Endopterygota</taxon>
        <taxon>Diptera</taxon>
        <taxon>Nematocera</taxon>
        <taxon>Culicoidea</taxon>
        <taxon>Culicidae</taxon>
        <taxon>Culicinae</taxon>
        <taxon>Culicini</taxon>
        <taxon>Culex</taxon>
        <taxon>Culex</taxon>
    </lineage>
</organism>
<dbReference type="EMBL" id="HBUE01154414">
    <property type="protein sequence ID" value="CAG6506980.1"/>
    <property type="molecule type" value="Transcribed_RNA"/>
</dbReference>
<accession>A0A8D7ZUK6</accession>
<dbReference type="AlphaFoldDB" id="A0A8D7ZUK6"/>
<dbReference type="EMBL" id="HBUE01154413">
    <property type="protein sequence ID" value="CAG6506979.1"/>
    <property type="molecule type" value="Transcribed_RNA"/>
</dbReference>
<name>A0A8D7ZUK6_CULPI</name>
<proteinExistence type="predicted"/>
<evidence type="ECO:0000313" key="1">
    <source>
        <dbReference type="EMBL" id="CAG6444175.1"/>
    </source>
</evidence>